<dbReference type="PANTHER" id="PTHR33133">
    <property type="entry name" value="OS08G0107100 PROTEIN-RELATED"/>
    <property type="match status" value="1"/>
</dbReference>
<reference evidence="2 3" key="1">
    <citation type="journal article" date="2018" name="Mol. Plant">
        <title>The genome of Artemisia annua provides insight into the evolution of Asteraceae family and artemisinin biosynthesis.</title>
        <authorList>
            <person name="Shen Q."/>
            <person name="Zhang L."/>
            <person name="Liao Z."/>
            <person name="Wang S."/>
            <person name="Yan T."/>
            <person name="Shi P."/>
            <person name="Liu M."/>
            <person name="Fu X."/>
            <person name="Pan Q."/>
            <person name="Wang Y."/>
            <person name="Lv Z."/>
            <person name="Lu X."/>
            <person name="Zhang F."/>
            <person name="Jiang W."/>
            <person name="Ma Y."/>
            <person name="Chen M."/>
            <person name="Hao X."/>
            <person name="Li L."/>
            <person name="Tang Y."/>
            <person name="Lv G."/>
            <person name="Zhou Y."/>
            <person name="Sun X."/>
            <person name="Brodelius P.E."/>
            <person name="Rose J.K.C."/>
            <person name="Tang K."/>
        </authorList>
    </citation>
    <scope>NUCLEOTIDE SEQUENCE [LARGE SCALE GENOMIC DNA]</scope>
    <source>
        <strain evidence="3">cv. Huhao1</strain>
        <tissue evidence="2">Leaf</tissue>
    </source>
</reference>
<evidence type="ECO:0000313" key="2">
    <source>
        <dbReference type="EMBL" id="PWA89393.1"/>
    </source>
</evidence>
<name>A0A2U1PUI8_ARTAN</name>
<evidence type="ECO:0000313" key="3">
    <source>
        <dbReference type="Proteomes" id="UP000245207"/>
    </source>
</evidence>
<keyword evidence="1" id="KW-1133">Transmembrane helix</keyword>
<organism evidence="2 3">
    <name type="scientific">Artemisia annua</name>
    <name type="common">Sweet wormwood</name>
    <dbReference type="NCBI Taxonomy" id="35608"/>
    <lineage>
        <taxon>Eukaryota</taxon>
        <taxon>Viridiplantae</taxon>
        <taxon>Streptophyta</taxon>
        <taxon>Embryophyta</taxon>
        <taxon>Tracheophyta</taxon>
        <taxon>Spermatophyta</taxon>
        <taxon>Magnoliopsida</taxon>
        <taxon>eudicotyledons</taxon>
        <taxon>Gunneridae</taxon>
        <taxon>Pentapetalae</taxon>
        <taxon>asterids</taxon>
        <taxon>campanulids</taxon>
        <taxon>Asterales</taxon>
        <taxon>Asteraceae</taxon>
        <taxon>Asteroideae</taxon>
        <taxon>Anthemideae</taxon>
        <taxon>Artemisiinae</taxon>
        <taxon>Artemisia</taxon>
    </lineage>
</organism>
<dbReference type="Proteomes" id="UP000245207">
    <property type="component" value="Unassembled WGS sequence"/>
</dbReference>
<feature type="transmembrane region" description="Helical" evidence="1">
    <location>
        <begin position="203"/>
        <end position="220"/>
    </location>
</feature>
<dbReference type="PANTHER" id="PTHR33133:SF50">
    <property type="entry name" value="TRANSMEMBRANE PROTEIN"/>
    <property type="match status" value="1"/>
</dbReference>
<sequence>MEPSTPSLTRIQTESKTIILASYTHFITLALFFLPLSITLITSPSTLDYILSVDYILTFDHKRIIYILTIIMIYILTICGTATITYSTHQRFLNNLVNLQTVLKSLTYNFLPLAFTVFIAHVIICLISLACFTFVGLILMFVQKLGYVVDYNVVYVILGCVLVVIIMFFYVNWSLAYVVVVVESKWGFSALIRSWYLVKGMRFVSLVIMLYFGVFGGLIVLMCSGYIGVLVFTLGSIFIMMFWLRITAANTLLYNYCKVLHGELVVTEVVEDFGCDYADFPTDVEKVPRGVNVAVA</sequence>
<feature type="transmembrane region" description="Helical" evidence="1">
    <location>
        <begin position="153"/>
        <end position="182"/>
    </location>
</feature>
<keyword evidence="1" id="KW-0812">Transmembrane</keyword>
<dbReference type="STRING" id="35608.A0A2U1PUI8"/>
<protein>
    <recommendedName>
        <fullName evidence="4">Transmembrane protein</fullName>
    </recommendedName>
</protein>
<feature type="transmembrane region" description="Helical" evidence="1">
    <location>
        <begin position="108"/>
        <end position="141"/>
    </location>
</feature>
<evidence type="ECO:0000256" key="1">
    <source>
        <dbReference type="SAM" id="Phobius"/>
    </source>
</evidence>
<accession>A0A2U1PUI8</accession>
<dbReference type="AlphaFoldDB" id="A0A2U1PUI8"/>
<comment type="caution">
    <text evidence="2">The sequence shown here is derived from an EMBL/GenBank/DDBJ whole genome shotgun (WGS) entry which is preliminary data.</text>
</comment>
<dbReference type="OrthoDB" id="1934322at2759"/>
<gene>
    <name evidence="2" type="ORF">CTI12_AA110850</name>
</gene>
<feature type="transmembrane region" description="Helical" evidence="1">
    <location>
        <begin position="64"/>
        <end position="87"/>
    </location>
</feature>
<proteinExistence type="predicted"/>
<evidence type="ECO:0008006" key="4">
    <source>
        <dbReference type="Google" id="ProtNLM"/>
    </source>
</evidence>
<feature type="transmembrane region" description="Helical" evidence="1">
    <location>
        <begin position="226"/>
        <end position="244"/>
    </location>
</feature>
<feature type="transmembrane region" description="Helical" evidence="1">
    <location>
        <begin position="20"/>
        <end position="44"/>
    </location>
</feature>
<keyword evidence="1" id="KW-0472">Membrane</keyword>
<dbReference type="EMBL" id="PKPP01000725">
    <property type="protein sequence ID" value="PWA89393.1"/>
    <property type="molecule type" value="Genomic_DNA"/>
</dbReference>
<keyword evidence="3" id="KW-1185">Reference proteome</keyword>